<reference evidence="19 20" key="1">
    <citation type="submission" date="2017-04" db="EMBL/GenBank/DDBJ databases">
        <title>Genomic insights into metabolism of Thermodesulfobium acidiphilum.</title>
        <authorList>
            <person name="Toshchakov S.V."/>
            <person name="Frolov E.N."/>
            <person name="Kublanov I.V."/>
            <person name="Samarov N.I."/>
            <person name="Novikov A."/>
            <person name="Lebedinsky A.V."/>
            <person name="Bonch-Osmolovskaya E.A."/>
            <person name="Chernyh N.A."/>
        </authorList>
    </citation>
    <scope>NUCLEOTIDE SEQUENCE [LARGE SCALE GENOMIC DNA]</scope>
    <source>
        <strain evidence="19 20">3127-1</strain>
    </source>
</reference>
<keyword evidence="12" id="KW-0961">Cell wall biogenesis/degradation</keyword>
<evidence type="ECO:0000313" key="19">
    <source>
        <dbReference type="EMBL" id="AWB10056.1"/>
    </source>
</evidence>
<dbReference type="NCBIfam" id="TIGR02074">
    <property type="entry name" value="PBP_1a_fam"/>
    <property type="match status" value="1"/>
</dbReference>
<evidence type="ECO:0000256" key="12">
    <source>
        <dbReference type="ARBA" id="ARBA00023316"/>
    </source>
</evidence>
<dbReference type="InterPro" id="IPR001264">
    <property type="entry name" value="Glyco_trans_51"/>
</dbReference>
<dbReference type="InterPro" id="IPR050396">
    <property type="entry name" value="Glycosyltr_51/Transpeptidase"/>
</dbReference>
<feature type="transmembrane region" description="Helical" evidence="16">
    <location>
        <begin position="9"/>
        <end position="33"/>
    </location>
</feature>
<dbReference type="SUPFAM" id="SSF56601">
    <property type="entry name" value="beta-lactamase/transpeptidase-like"/>
    <property type="match status" value="1"/>
</dbReference>
<evidence type="ECO:0000256" key="2">
    <source>
        <dbReference type="ARBA" id="ARBA00007090"/>
    </source>
</evidence>
<keyword evidence="4" id="KW-0121">Carboxypeptidase</keyword>
<dbReference type="GO" id="GO:0008658">
    <property type="term" value="F:penicillin binding"/>
    <property type="evidence" value="ECO:0007669"/>
    <property type="project" value="InterPro"/>
</dbReference>
<keyword evidence="6" id="KW-0328">Glycosyltransferase</keyword>
<evidence type="ECO:0000256" key="6">
    <source>
        <dbReference type="ARBA" id="ARBA00022676"/>
    </source>
</evidence>
<dbReference type="AlphaFoldDB" id="A0A2R4VZZ9"/>
<dbReference type="EMBL" id="CP020921">
    <property type="protein sequence ID" value="AWB10056.1"/>
    <property type="molecule type" value="Genomic_DNA"/>
</dbReference>
<comment type="similarity">
    <text evidence="2">In the C-terminal section; belongs to the transpeptidase family.</text>
</comment>
<feature type="compositionally biased region" description="Basic and acidic residues" evidence="15">
    <location>
        <begin position="641"/>
        <end position="652"/>
    </location>
</feature>
<proteinExistence type="inferred from homology"/>
<keyword evidence="8" id="KW-0378">Hydrolase</keyword>
<dbReference type="Pfam" id="PF00905">
    <property type="entry name" value="Transpeptidase"/>
    <property type="match status" value="1"/>
</dbReference>
<comment type="catalytic activity">
    <reaction evidence="13">
        <text>Preferential cleavage: (Ac)2-L-Lys-D-Ala-|-D-Ala. Also transpeptidation of peptidyl-alanyl moieties that are N-acyl substituents of D-alanine.</text>
        <dbReference type="EC" id="3.4.16.4"/>
    </reaction>
</comment>
<comment type="similarity">
    <text evidence="3">In the N-terminal section; belongs to the glycosyltransferase 51 family.</text>
</comment>
<keyword evidence="11" id="KW-0511">Multifunctional enzyme</keyword>
<dbReference type="InterPro" id="IPR023346">
    <property type="entry name" value="Lysozyme-like_dom_sf"/>
</dbReference>
<gene>
    <name evidence="19" type="ORF">TDSAC_0687</name>
</gene>
<evidence type="ECO:0000256" key="9">
    <source>
        <dbReference type="ARBA" id="ARBA00022960"/>
    </source>
</evidence>
<organism evidence="19 20">
    <name type="scientific">Thermodesulfobium acidiphilum</name>
    <dbReference type="NCBI Taxonomy" id="1794699"/>
    <lineage>
        <taxon>Bacteria</taxon>
        <taxon>Pseudomonadati</taxon>
        <taxon>Thermodesulfobiota</taxon>
        <taxon>Thermodesulfobiia</taxon>
        <taxon>Thermodesulfobiales</taxon>
        <taxon>Thermodesulfobiaceae</taxon>
        <taxon>Thermodesulfobium</taxon>
    </lineage>
</organism>
<keyword evidence="16" id="KW-0812">Transmembrane</keyword>
<dbReference type="Gene3D" id="3.40.710.10">
    <property type="entry name" value="DD-peptidase/beta-lactamase superfamily"/>
    <property type="match status" value="1"/>
</dbReference>
<evidence type="ECO:0000256" key="1">
    <source>
        <dbReference type="ARBA" id="ARBA00004752"/>
    </source>
</evidence>
<feature type="domain" description="Penicillin-binding protein transpeptidase" evidence="17">
    <location>
        <begin position="322"/>
        <end position="557"/>
    </location>
</feature>
<dbReference type="GO" id="GO:0030288">
    <property type="term" value="C:outer membrane-bounded periplasmic space"/>
    <property type="evidence" value="ECO:0007669"/>
    <property type="project" value="TreeGrafter"/>
</dbReference>
<sequence>MLNKIKKFVIFIGIFLTLFLIGLLTGITIYSFIKVPNVESLENYAPPEATQIFDRNGKLITTLYDSENRIVVPLKDIPKSLQDAVIAVEDSRFYSEIGFDPIGIIRAFIADVTHRKEIEGGSTLTQQLVKNIYLTPQQTIMRKLVELVIAIRVDLTLSKAKILELYLNEIYLGHGTNGVEAASKYYFNKDVKDLNLAESAMLAGLISAPEYYSPVRNFKLAKERQKIVLNRMVDVGFITKAQAVEAYNQPIKIAHSNSKWGGIAPYFVDHILQEMAKKYGYNEVYTGGLKIYTTLDYNMQEEADKLVKEYVKKYKYLHVSEGALVAIDPQNGEIRAYVGGTSYEKSQFDRVIMAERQPGSAFKPFVYLTALEEGMSPNTMLSDTPVTYPTPEGPWSPQNYDRTFMGNIPMWEALMLSRNVPSVKLLAMVGVENAIKTARKAGIKSHLNANLALALGASDVNLLEITSAYGVFANRGIRVEPIFVTKVLDRNGKVLEENKPIPQRVFDEKYISVLDNMLTNVILHGTGMAANIGRPAAGKTGTTDDFRNAWFIGFTPNLVCGVWVGNDDNSPMDGVVGGFIPAEIWASFMKSALAGTPVAYFPKSSEPIGGPSSGNEVSVWVCGDSDKLATDRCPNPVLKSFPKDKAPTEYDNRYPGSPYVPKEKKTKVNTNEKPQVSGENNHPTTIPKHENNSIIVLPQR</sequence>
<dbReference type="KEGG" id="taci:TDSAC_0687"/>
<dbReference type="OrthoDB" id="9766909at2"/>
<evidence type="ECO:0000256" key="11">
    <source>
        <dbReference type="ARBA" id="ARBA00023268"/>
    </source>
</evidence>
<keyword evidence="16" id="KW-1133">Transmembrane helix</keyword>
<evidence type="ECO:0000256" key="13">
    <source>
        <dbReference type="ARBA" id="ARBA00034000"/>
    </source>
</evidence>
<feature type="domain" description="Glycosyl transferase family 51" evidence="18">
    <location>
        <begin position="57"/>
        <end position="232"/>
    </location>
</feature>
<accession>A0A2R4VZZ9</accession>
<evidence type="ECO:0000256" key="5">
    <source>
        <dbReference type="ARBA" id="ARBA00022670"/>
    </source>
</evidence>
<keyword evidence="9" id="KW-0133">Cell shape</keyword>
<evidence type="ECO:0000256" key="7">
    <source>
        <dbReference type="ARBA" id="ARBA00022679"/>
    </source>
</evidence>
<dbReference type="GO" id="GO:0006508">
    <property type="term" value="P:proteolysis"/>
    <property type="evidence" value="ECO:0007669"/>
    <property type="project" value="UniProtKB-KW"/>
</dbReference>
<dbReference type="Proteomes" id="UP000244792">
    <property type="component" value="Chromosome"/>
</dbReference>
<dbReference type="FunFam" id="1.10.3810.10:FF:000001">
    <property type="entry name" value="Penicillin-binding protein 1A"/>
    <property type="match status" value="1"/>
</dbReference>
<dbReference type="InterPro" id="IPR001460">
    <property type="entry name" value="PCN-bd_Tpept"/>
</dbReference>
<dbReference type="PANTHER" id="PTHR32282">
    <property type="entry name" value="BINDING PROTEIN TRANSPEPTIDASE, PUTATIVE-RELATED"/>
    <property type="match status" value="1"/>
</dbReference>
<dbReference type="GO" id="GO:0009002">
    <property type="term" value="F:serine-type D-Ala-D-Ala carboxypeptidase activity"/>
    <property type="evidence" value="ECO:0007669"/>
    <property type="project" value="UniProtKB-EC"/>
</dbReference>
<keyword evidence="16" id="KW-0472">Membrane</keyword>
<evidence type="ECO:0000256" key="15">
    <source>
        <dbReference type="SAM" id="MobiDB-lite"/>
    </source>
</evidence>
<dbReference type="GO" id="GO:0071555">
    <property type="term" value="P:cell wall organization"/>
    <property type="evidence" value="ECO:0007669"/>
    <property type="project" value="UniProtKB-KW"/>
</dbReference>
<evidence type="ECO:0000256" key="3">
    <source>
        <dbReference type="ARBA" id="ARBA00007739"/>
    </source>
</evidence>
<keyword evidence="20" id="KW-1185">Reference proteome</keyword>
<keyword evidence="5" id="KW-0645">Protease</keyword>
<dbReference type="GO" id="GO:0008360">
    <property type="term" value="P:regulation of cell shape"/>
    <property type="evidence" value="ECO:0007669"/>
    <property type="project" value="UniProtKB-KW"/>
</dbReference>
<evidence type="ECO:0000256" key="8">
    <source>
        <dbReference type="ARBA" id="ARBA00022801"/>
    </source>
</evidence>
<comment type="catalytic activity">
    <reaction evidence="14">
        <text>[GlcNAc-(1-&gt;4)-Mur2Ac(oyl-L-Ala-gamma-D-Glu-L-Lys-D-Ala-D-Ala)](n)-di-trans,octa-cis-undecaprenyl diphosphate + beta-D-GlcNAc-(1-&gt;4)-Mur2Ac(oyl-L-Ala-gamma-D-Glu-L-Lys-D-Ala-D-Ala)-di-trans,octa-cis-undecaprenyl diphosphate = [GlcNAc-(1-&gt;4)-Mur2Ac(oyl-L-Ala-gamma-D-Glu-L-Lys-D-Ala-D-Ala)](n+1)-di-trans,octa-cis-undecaprenyl diphosphate + di-trans,octa-cis-undecaprenyl diphosphate + H(+)</text>
        <dbReference type="Rhea" id="RHEA:23708"/>
        <dbReference type="Rhea" id="RHEA-COMP:9602"/>
        <dbReference type="Rhea" id="RHEA-COMP:9603"/>
        <dbReference type="ChEBI" id="CHEBI:15378"/>
        <dbReference type="ChEBI" id="CHEBI:58405"/>
        <dbReference type="ChEBI" id="CHEBI:60033"/>
        <dbReference type="ChEBI" id="CHEBI:78435"/>
        <dbReference type="EC" id="2.4.99.28"/>
    </reaction>
</comment>
<evidence type="ECO:0000256" key="10">
    <source>
        <dbReference type="ARBA" id="ARBA00022984"/>
    </source>
</evidence>
<keyword evidence="7" id="KW-0808">Transferase</keyword>
<dbReference type="GO" id="GO:0009252">
    <property type="term" value="P:peptidoglycan biosynthetic process"/>
    <property type="evidence" value="ECO:0007669"/>
    <property type="project" value="UniProtKB-UniPathway"/>
</dbReference>
<protein>
    <submittedName>
        <fullName evidence="19">Penicillin-binding protein 1A</fullName>
    </submittedName>
</protein>
<dbReference type="Gene3D" id="1.10.3810.10">
    <property type="entry name" value="Biosynthetic peptidoglycan transglycosylase-like"/>
    <property type="match status" value="1"/>
</dbReference>
<dbReference type="PANTHER" id="PTHR32282:SF33">
    <property type="entry name" value="PEPTIDOGLYCAN GLYCOSYLTRANSFERASE"/>
    <property type="match status" value="1"/>
</dbReference>
<evidence type="ECO:0000256" key="16">
    <source>
        <dbReference type="SAM" id="Phobius"/>
    </source>
</evidence>
<dbReference type="InterPro" id="IPR036950">
    <property type="entry name" value="PBP_transglycosylase"/>
</dbReference>
<dbReference type="SUPFAM" id="SSF53955">
    <property type="entry name" value="Lysozyme-like"/>
    <property type="match status" value="1"/>
</dbReference>
<dbReference type="InterPro" id="IPR012338">
    <property type="entry name" value="Beta-lactam/transpept-like"/>
</dbReference>
<evidence type="ECO:0000259" key="18">
    <source>
        <dbReference type="Pfam" id="PF00912"/>
    </source>
</evidence>
<dbReference type="UniPathway" id="UPA00219"/>
<keyword evidence="10" id="KW-0573">Peptidoglycan synthesis</keyword>
<dbReference type="GO" id="GO:0008955">
    <property type="term" value="F:peptidoglycan glycosyltransferase activity"/>
    <property type="evidence" value="ECO:0007669"/>
    <property type="project" value="UniProtKB-EC"/>
</dbReference>
<feature type="region of interest" description="Disordered" evidence="15">
    <location>
        <begin position="639"/>
        <end position="700"/>
    </location>
</feature>
<evidence type="ECO:0000256" key="14">
    <source>
        <dbReference type="ARBA" id="ARBA00049902"/>
    </source>
</evidence>
<comment type="pathway">
    <text evidence="1">Cell wall biogenesis; peptidoglycan biosynthesis.</text>
</comment>
<evidence type="ECO:0000256" key="4">
    <source>
        <dbReference type="ARBA" id="ARBA00022645"/>
    </source>
</evidence>
<evidence type="ECO:0000259" key="17">
    <source>
        <dbReference type="Pfam" id="PF00905"/>
    </source>
</evidence>
<dbReference type="RefSeq" id="WP_108308887.1">
    <property type="nucleotide sequence ID" value="NZ_CP020921.1"/>
</dbReference>
<dbReference type="Pfam" id="PF00912">
    <property type="entry name" value="Transgly"/>
    <property type="match status" value="1"/>
</dbReference>
<name>A0A2R4VZZ9_THEAF</name>
<evidence type="ECO:0000313" key="20">
    <source>
        <dbReference type="Proteomes" id="UP000244792"/>
    </source>
</evidence>
<dbReference type="FunFam" id="3.40.710.10:FF:000028">
    <property type="entry name" value="Penicillin-binding protein 1A"/>
    <property type="match status" value="1"/>
</dbReference>